<accession>A0A8X7XKT2</accession>
<dbReference type="Gene3D" id="3.10.250.10">
    <property type="entry name" value="SRCR-like domain"/>
    <property type="match status" value="1"/>
</dbReference>
<dbReference type="InterPro" id="IPR033116">
    <property type="entry name" value="TRYPSIN_SER"/>
</dbReference>
<feature type="coiled-coil region" evidence="8">
    <location>
        <begin position="12"/>
        <end position="105"/>
    </location>
</feature>
<evidence type="ECO:0000259" key="9">
    <source>
        <dbReference type="PROSITE" id="PS50240"/>
    </source>
</evidence>
<dbReference type="EMBL" id="JAATIS010000094">
    <property type="protein sequence ID" value="KAG2471090.1"/>
    <property type="molecule type" value="Genomic_DNA"/>
</dbReference>
<comment type="caution">
    <text evidence="11">The sequence shown here is derived from an EMBL/GenBank/DDBJ whole genome shotgun (WGS) entry which is preliminary data.</text>
</comment>
<dbReference type="GO" id="GO:0006508">
    <property type="term" value="P:proteolysis"/>
    <property type="evidence" value="ECO:0007669"/>
    <property type="project" value="UniProtKB-KW"/>
</dbReference>
<dbReference type="InterPro" id="IPR018114">
    <property type="entry name" value="TRYPSIN_HIS"/>
</dbReference>
<dbReference type="GO" id="GO:0016020">
    <property type="term" value="C:membrane"/>
    <property type="evidence" value="ECO:0007669"/>
    <property type="project" value="InterPro"/>
</dbReference>
<dbReference type="FunFam" id="2.40.10.10:FF:000003">
    <property type="entry name" value="Transmembrane serine protease 3"/>
    <property type="match status" value="1"/>
</dbReference>
<dbReference type="GO" id="GO:0070008">
    <property type="term" value="F:serine-type exopeptidase activity"/>
    <property type="evidence" value="ECO:0007669"/>
    <property type="project" value="InterPro"/>
</dbReference>
<evidence type="ECO:0000256" key="6">
    <source>
        <dbReference type="PROSITE-ProRule" id="PRU00196"/>
    </source>
</evidence>
<evidence type="ECO:0000256" key="3">
    <source>
        <dbReference type="ARBA" id="ARBA00022825"/>
    </source>
</evidence>
<comment type="caution">
    <text evidence="6">Lacks conserved residue(s) required for the propagation of feature annotation.</text>
</comment>
<feature type="domain" description="SRCR" evidence="10">
    <location>
        <begin position="127"/>
        <end position="175"/>
    </location>
</feature>
<dbReference type="SMART" id="SM00020">
    <property type="entry name" value="Tryp_SPc"/>
    <property type="match status" value="1"/>
</dbReference>
<dbReference type="InterPro" id="IPR036543">
    <property type="entry name" value="Guanylate-bd_C_sf"/>
</dbReference>
<dbReference type="InterPro" id="IPR001190">
    <property type="entry name" value="SRCR"/>
</dbReference>
<evidence type="ECO:0000256" key="4">
    <source>
        <dbReference type="ARBA" id="ARBA00023157"/>
    </source>
</evidence>
<dbReference type="GO" id="GO:0005525">
    <property type="term" value="F:GTP binding"/>
    <property type="evidence" value="ECO:0007669"/>
    <property type="project" value="InterPro"/>
</dbReference>
<dbReference type="PROSITE" id="PS50287">
    <property type="entry name" value="SRCR_2"/>
    <property type="match status" value="1"/>
</dbReference>
<dbReference type="PRINTS" id="PR00722">
    <property type="entry name" value="CHYMOTRYPSIN"/>
</dbReference>
<reference evidence="11 12" key="1">
    <citation type="journal article" date="2021" name="Cell">
        <title>Tracing the genetic footprints of vertebrate landing in non-teleost ray-finned fishes.</title>
        <authorList>
            <person name="Bi X."/>
            <person name="Wang K."/>
            <person name="Yang L."/>
            <person name="Pan H."/>
            <person name="Jiang H."/>
            <person name="Wei Q."/>
            <person name="Fang M."/>
            <person name="Yu H."/>
            <person name="Zhu C."/>
            <person name="Cai Y."/>
            <person name="He Y."/>
            <person name="Gan X."/>
            <person name="Zeng H."/>
            <person name="Yu D."/>
            <person name="Zhu Y."/>
            <person name="Jiang H."/>
            <person name="Qiu Q."/>
            <person name="Yang H."/>
            <person name="Zhang Y.E."/>
            <person name="Wang W."/>
            <person name="Zhu M."/>
            <person name="He S."/>
            <person name="Zhang G."/>
        </authorList>
    </citation>
    <scope>NUCLEOTIDE SEQUENCE [LARGE SCALE GENOMIC DNA]</scope>
    <source>
        <strain evidence="11">Bchr_013</strain>
    </source>
</reference>
<dbReference type="Proteomes" id="UP000886611">
    <property type="component" value="Unassembled WGS sequence"/>
</dbReference>
<evidence type="ECO:0000256" key="1">
    <source>
        <dbReference type="ARBA" id="ARBA00022670"/>
    </source>
</evidence>
<dbReference type="InterPro" id="IPR015352">
    <property type="entry name" value="Hepsin-SRCR_dom"/>
</dbReference>
<protein>
    <submittedName>
        <fullName evidence="11">HEPS protease</fullName>
    </submittedName>
</protein>
<keyword evidence="2 7" id="KW-0378">Hydrolase</keyword>
<dbReference type="AlphaFoldDB" id="A0A8X7XKT2"/>
<evidence type="ECO:0000256" key="5">
    <source>
        <dbReference type="ARBA" id="ARBA00023180"/>
    </source>
</evidence>
<dbReference type="PANTHER" id="PTHR24252">
    <property type="entry name" value="ACROSIN-RELATED"/>
    <property type="match status" value="1"/>
</dbReference>
<keyword evidence="4" id="KW-1015">Disulfide bond</keyword>
<evidence type="ECO:0000259" key="10">
    <source>
        <dbReference type="PROSITE" id="PS50287"/>
    </source>
</evidence>
<dbReference type="InterPro" id="IPR009003">
    <property type="entry name" value="Peptidase_S1_PA"/>
</dbReference>
<dbReference type="Gene3D" id="2.40.10.10">
    <property type="entry name" value="Trypsin-like serine proteases"/>
    <property type="match status" value="1"/>
</dbReference>
<dbReference type="CDD" id="cd00190">
    <property type="entry name" value="Tryp_SPc"/>
    <property type="match status" value="1"/>
</dbReference>
<name>A0A8X7XKT2_POLSE</name>
<dbReference type="Pfam" id="PF00089">
    <property type="entry name" value="Trypsin"/>
    <property type="match status" value="1"/>
</dbReference>
<evidence type="ECO:0000256" key="8">
    <source>
        <dbReference type="SAM" id="Coils"/>
    </source>
</evidence>
<dbReference type="PROSITE" id="PS00134">
    <property type="entry name" value="TRYPSIN_HIS"/>
    <property type="match status" value="1"/>
</dbReference>
<dbReference type="SUPFAM" id="SSF48340">
    <property type="entry name" value="Interferon-induced guanylate-binding protein 1 (GBP1), C-terminal domain"/>
    <property type="match status" value="1"/>
</dbReference>
<feature type="domain" description="Peptidase S1" evidence="9">
    <location>
        <begin position="243"/>
        <end position="484"/>
    </location>
</feature>
<dbReference type="Pfam" id="PF09272">
    <property type="entry name" value="Hepsin-SRCR"/>
    <property type="match status" value="1"/>
</dbReference>
<keyword evidence="1 7" id="KW-0645">Protease</keyword>
<dbReference type="Gene3D" id="1.20.1000.10">
    <property type="entry name" value="Guanylate-binding protein, C-terminal domain"/>
    <property type="match status" value="1"/>
</dbReference>
<feature type="non-terminal residue" evidence="11">
    <location>
        <position position="1"/>
    </location>
</feature>
<keyword evidence="3 7" id="KW-0720">Serine protease</keyword>
<evidence type="ECO:0000256" key="2">
    <source>
        <dbReference type="ARBA" id="ARBA00022801"/>
    </source>
</evidence>
<dbReference type="InterPro" id="IPR001254">
    <property type="entry name" value="Trypsin_dom"/>
</dbReference>
<organism evidence="11 12">
    <name type="scientific">Polypterus senegalus</name>
    <name type="common">Senegal bichir</name>
    <dbReference type="NCBI Taxonomy" id="55291"/>
    <lineage>
        <taxon>Eukaryota</taxon>
        <taxon>Metazoa</taxon>
        <taxon>Chordata</taxon>
        <taxon>Craniata</taxon>
        <taxon>Vertebrata</taxon>
        <taxon>Euteleostomi</taxon>
        <taxon>Actinopterygii</taxon>
        <taxon>Polypteriformes</taxon>
        <taxon>Polypteridae</taxon>
        <taxon>Polypterus</taxon>
    </lineage>
</organism>
<gene>
    <name evidence="11" type="primary">Hpn</name>
    <name evidence="11" type="ORF">GTO96_0006336</name>
</gene>
<keyword evidence="5" id="KW-0325">Glycoprotein</keyword>
<dbReference type="GO" id="GO:0004252">
    <property type="term" value="F:serine-type endopeptidase activity"/>
    <property type="evidence" value="ECO:0007669"/>
    <property type="project" value="InterPro"/>
</dbReference>
<keyword evidence="8" id="KW-0175">Coiled coil</keyword>
<dbReference type="PROSITE" id="PS50240">
    <property type="entry name" value="TRYPSIN_DOM"/>
    <property type="match status" value="1"/>
</dbReference>
<dbReference type="SUPFAM" id="SSF50494">
    <property type="entry name" value="Trypsin-like serine proteases"/>
    <property type="match status" value="1"/>
</dbReference>
<dbReference type="InterPro" id="IPR036772">
    <property type="entry name" value="SRCR-like_dom_sf"/>
</dbReference>
<proteinExistence type="predicted"/>
<dbReference type="InterPro" id="IPR003191">
    <property type="entry name" value="Guanylate-bd/ATL_C"/>
</dbReference>
<dbReference type="InterPro" id="IPR001314">
    <property type="entry name" value="Peptidase_S1A"/>
</dbReference>
<dbReference type="PANTHER" id="PTHR24252:SF27">
    <property type="entry name" value="TRANSMEMBRANE PROTEASE SERINE 3-LIKE"/>
    <property type="match status" value="1"/>
</dbReference>
<evidence type="ECO:0000313" key="12">
    <source>
        <dbReference type="Proteomes" id="UP000886611"/>
    </source>
</evidence>
<dbReference type="SUPFAM" id="SSF56487">
    <property type="entry name" value="SRCR-like"/>
    <property type="match status" value="1"/>
</dbReference>
<sequence length="692" mass="77438">MPYDYINIDCPNEGEKERVALAEQQIKAEEERRLQMERLYHDEKQSHEENLRQLKLKMEEEMEKNRTEAEQALNSKLKEQEELLKRGFEQQSRMMQDEINDLKKDAKRNIWTDVIVPVATEGLRTFSDFLRGRLQINSADLRLSVYDRTGGKWRSVCSSSYNEVVAQISCEEMGFIRYLSYSERTVSTVGANGSAGYFCVDEKELQFGKKIQEVLIPCDCESGKILTVNCQDCGRRKLPVDRIVGGQDASLGKWPWQVSLRYDGSHLCGGSIISDRWIITAAHCFPERNRVLSRWHVFTGSISQTSPGNYLPIQAVIYHSGYQPFVDSNIDDNSNDIAVIFLATPLTFSEYIQPVCLPALSQQLPDGKICTVTGWGNTKYYGQPSDVLQEANVPVISNNVCNGENFYWNQITNTMFCAGYAEGGIDACQGDSGGPFVCEDSISKTSRWRLCGVVSWGTGCALPQKPGVYTKVSQFHEWIYNAMRILSKVKGAVDTSVVDLYLSHIYSENLKTVITPQNVHCMRFENLGNSGYLQVPQNATQDSGSSVSFTCAIAFYQKNTTLTFTIINQAQKINGTFTCPGSSSTTVAVRFEGTCSQNTGKLTATWTIPVLLLTDNGTTVFCKGTGLQEVMAQLTVNDYNIKQPLMTLADVNSNTILLSSKRRWFLDQGDSIGEMTQRQRGIASVAIHSCDN</sequence>
<evidence type="ECO:0000256" key="7">
    <source>
        <dbReference type="RuleBase" id="RU363034"/>
    </source>
</evidence>
<dbReference type="Pfam" id="PF02841">
    <property type="entry name" value="GBP_C"/>
    <property type="match status" value="1"/>
</dbReference>
<feature type="non-terminal residue" evidence="11">
    <location>
        <position position="692"/>
    </location>
</feature>
<evidence type="ECO:0000313" key="11">
    <source>
        <dbReference type="EMBL" id="KAG2471090.1"/>
    </source>
</evidence>
<dbReference type="PROSITE" id="PS00135">
    <property type="entry name" value="TRYPSIN_SER"/>
    <property type="match status" value="1"/>
</dbReference>
<keyword evidence="12" id="KW-1185">Reference proteome</keyword>
<dbReference type="GO" id="GO:0003924">
    <property type="term" value="F:GTPase activity"/>
    <property type="evidence" value="ECO:0007669"/>
    <property type="project" value="InterPro"/>
</dbReference>
<dbReference type="InterPro" id="IPR043504">
    <property type="entry name" value="Peptidase_S1_PA_chymotrypsin"/>
</dbReference>